<evidence type="ECO:0000256" key="2">
    <source>
        <dbReference type="ARBA" id="ARBA00022692"/>
    </source>
</evidence>
<dbReference type="InterPro" id="IPR036116">
    <property type="entry name" value="FN3_sf"/>
</dbReference>
<evidence type="ECO:0000313" key="17">
    <source>
        <dbReference type="Proteomes" id="UP000835052"/>
    </source>
</evidence>
<evidence type="ECO:0000256" key="10">
    <source>
        <dbReference type="ARBA" id="ARBA00023319"/>
    </source>
</evidence>
<dbReference type="GO" id="GO:0005886">
    <property type="term" value="C:plasma membrane"/>
    <property type="evidence" value="ECO:0007669"/>
    <property type="project" value="UniProtKB-ARBA"/>
</dbReference>
<feature type="domain" description="Fibronectin type-III" evidence="15">
    <location>
        <begin position="691"/>
        <end position="792"/>
    </location>
</feature>
<dbReference type="InterPro" id="IPR013098">
    <property type="entry name" value="Ig_I-set"/>
</dbReference>
<dbReference type="SUPFAM" id="SSF49265">
    <property type="entry name" value="Fibronectin type III"/>
    <property type="match status" value="1"/>
</dbReference>
<evidence type="ECO:0000256" key="3">
    <source>
        <dbReference type="ARBA" id="ARBA00022729"/>
    </source>
</evidence>
<feature type="domain" description="Ig-like" evidence="14">
    <location>
        <begin position="304"/>
        <end position="486"/>
    </location>
</feature>
<dbReference type="Proteomes" id="UP000835052">
    <property type="component" value="Unassembled WGS sequence"/>
</dbReference>
<name>A0A8S1H0L8_9PELO</name>
<evidence type="ECO:0000256" key="6">
    <source>
        <dbReference type="ARBA" id="ARBA00022989"/>
    </source>
</evidence>
<dbReference type="FunFam" id="2.60.40.10:FF:000032">
    <property type="entry name" value="palladin isoform X1"/>
    <property type="match status" value="1"/>
</dbReference>
<dbReference type="PANTHER" id="PTHR12231">
    <property type="entry name" value="CTX-RELATED TYPE I TRANSMEMBRANE PROTEIN"/>
    <property type="match status" value="1"/>
</dbReference>
<evidence type="ECO:0000259" key="15">
    <source>
        <dbReference type="PROSITE" id="PS50853"/>
    </source>
</evidence>
<keyword evidence="4" id="KW-0677">Repeat</keyword>
<feature type="domain" description="Ig-like" evidence="14">
    <location>
        <begin position="117"/>
        <end position="206"/>
    </location>
</feature>
<dbReference type="Pfam" id="PF07679">
    <property type="entry name" value="I-set"/>
    <property type="match status" value="5"/>
</dbReference>
<keyword evidence="5" id="KW-0130">Cell adhesion</keyword>
<dbReference type="SMART" id="SM00409">
    <property type="entry name" value="IG"/>
    <property type="match status" value="5"/>
</dbReference>
<keyword evidence="3 13" id="KW-0732">Signal</keyword>
<evidence type="ECO:0000256" key="13">
    <source>
        <dbReference type="SAM" id="SignalP"/>
    </source>
</evidence>
<keyword evidence="9" id="KW-0325">Glycoprotein</keyword>
<dbReference type="Gene3D" id="2.60.40.10">
    <property type="entry name" value="Immunoglobulins"/>
    <property type="match status" value="8"/>
</dbReference>
<evidence type="ECO:0000256" key="1">
    <source>
        <dbReference type="ARBA" id="ARBA00004167"/>
    </source>
</evidence>
<organism evidence="16 17">
    <name type="scientific">Caenorhabditis auriculariae</name>
    <dbReference type="NCBI Taxonomy" id="2777116"/>
    <lineage>
        <taxon>Eukaryota</taxon>
        <taxon>Metazoa</taxon>
        <taxon>Ecdysozoa</taxon>
        <taxon>Nematoda</taxon>
        <taxon>Chromadorea</taxon>
        <taxon>Rhabditida</taxon>
        <taxon>Rhabditina</taxon>
        <taxon>Rhabditomorpha</taxon>
        <taxon>Rhabditoidea</taxon>
        <taxon>Rhabditidae</taxon>
        <taxon>Peloderinae</taxon>
        <taxon>Caenorhabditis</taxon>
    </lineage>
</organism>
<evidence type="ECO:0000256" key="4">
    <source>
        <dbReference type="ARBA" id="ARBA00022737"/>
    </source>
</evidence>
<feature type="compositionally biased region" description="Low complexity" evidence="11">
    <location>
        <begin position="373"/>
        <end position="395"/>
    </location>
</feature>
<feature type="compositionally biased region" description="Basic and acidic residues" evidence="11">
    <location>
        <begin position="339"/>
        <end position="357"/>
    </location>
</feature>
<dbReference type="PANTHER" id="PTHR12231:SF253">
    <property type="entry name" value="DPR-INTERACTING PROTEIN ETA, ISOFORM B-RELATED"/>
    <property type="match status" value="1"/>
</dbReference>
<feature type="region of interest" description="Disordered" evidence="11">
    <location>
        <begin position="972"/>
        <end position="995"/>
    </location>
</feature>
<feature type="compositionally biased region" description="Acidic residues" evidence="11">
    <location>
        <begin position="415"/>
        <end position="427"/>
    </location>
</feature>
<feature type="region of interest" description="Disordered" evidence="11">
    <location>
        <begin position="339"/>
        <end position="430"/>
    </location>
</feature>
<dbReference type="GO" id="GO:0043005">
    <property type="term" value="C:neuron projection"/>
    <property type="evidence" value="ECO:0007669"/>
    <property type="project" value="TreeGrafter"/>
</dbReference>
<keyword evidence="10" id="KW-0393">Immunoglobulin domain</keyword>
<feature type="transmembrane region" description="Helical" evidence="12">
    <location>
        <begin position="929"/>
        <end position="950"/>
    </location>
</feature>
<keyword evidence="17" id="KW-1185">Reference proteome</keyword>
<dbReference type="SUPFAM" id="SSF48726">
    <property type="entry name" value="Immunoglobulin"/>
    <property type="match status" value="5"/>
</dbReference>
<feature type="domain" description="Ig-like" evidence="14">
    <location>
        <begin position="491"/>
        <end position="581"/>
    </location>
</feature>
<gene>
    <name evidence="16" type="ORF">CAUJ_LOCUS4866</name>
</gene>
<evidence type="ECO:0000256" key="11">
    <source>
        <dbReference type="SAM" id="MobiDB-lite"/>
    </source>
</evidence>
<evidence type="ECO:0000256" key="7">
    <source>
        <dbReference type="ARBA" id="ARBA00023136"/>
    </source>
</evidence>
<dbReference type="CDD" id="cd00096">
    <property type="entry name" value="Ig"/>
    <property type="match status" value="2"/>
</dbReference>
<dbReference type="InterPro" id="IPR007110">
    <property type="entry name" value="Ig-like_dom"/>
</dbReference>
<evidence type="ECO:0000256" key="8">
    <source>
        <dbReference type="ARBA" id="ARBA00023157"/>
    </source>
</evidence>
<evidence type="ECO:0000256" key="9">
    <source>
        <dbReference type="ARBA" id="ARBA00023180"/>
    </source>
</evidence>
<feature type="compositionally biased region" description="Basic and acidic residues" evidence="11">
    <location>
        <begin position="751"/>
        <end position="762"/>
    </location>
</feature>
<feature type="compositionally biased region" description="Basic and acidic residues" evidence="11">
    <location>
        <begin position="972"/>
        <end position="981"/>
    </location>
</feature>
<feature type="domain" description="Ig-like" evidence="14">
    <location>
        <begin position="12"/>
        <end position="112"/>
    </location>
</feature>
<dbReference type="InterPro" id="IPR003598">
    <property type="entry name" value="Ig_sub2"/>
</dbReference>
<dbReference type="AlphaFoldDB" id="A0A8S1H0L8"/>
<comment type="subcellular location">
    <subcellularLocation>
        <location evidence="1">Membrane</location>
        <topology evidence="1">Single-pass membrane protein</topology>
    </subcellularLocation>
</comment>
<keyword evidence="7 12" id="KW-0472">Membrane</keyword>
<reference evidence="16" key="1">
    <citation type="submission" date="2020-10" db="EMBL/GenBank/DDBJ databases">
        <authorList>
            <person name="Kikuchi T."/>
        </authorList>
    </citation>
    <scope>NUCLEOTIDE SEQUENCE</scope>
    <source>
        <strain evidence="16">NKZ352</strain>
    </source>
</reference>
<feature type="domain" description="Fibronectin type-III" evidence="15">
    <location>
        <begin position="588"/>
        <end position="689"/>
    </location>
</feature>
<proteinExistence type="predicted"/>
<accession>A0A8S1H0L8</accession>
<feature type="compositionally biased region" description="Low complexity" evidence="11">
    <location>
        <begin position="808"/>
        <end position="820"/>
    </location>
</feature>
<feature type="domain" description="Ig-like" evidence="14">
    <location>
        <begin position="211"/>
        <end position="299"/>
    </location>
</feature>
<dbReference type="PROSITE" id="PS50853">
    <property type="entry name" value="FN3"/>
    <property type="match status" value="2"/>
</dbReference>
<evidence type="ECO:0000256" key="12">
    <source>
        <dbReference type="SAM" id="Phobius"/>
    </source>
</evidence>
<dbReference type="OrthoDB" id="428111at2759"/>
<protein>
    <submittedName>
        <fullName evidence="16">Uncharacterized protein</fullName>
    </submittedName>
</protein>
<dbReference type="FunFam" id="2.60.40.10:FF:002118">
    <property type="entry name" value="Neural cell adhesion molecule 3"/>
    <property type="match status" value="1"/>
</dbReference>
<evidence type="ECO:0000259" key="14">
    <source>
        <dbReference type="PROSITE" id="PS50835"/>
    </source>
</evidence>
<evidence type="ECO:0000256" key="5">
    <source>
        <dbReference type="ARBA" id="ARBA00022889"/>
    </source>
</evidence>
<dbReference type="GO" id="GO:0007155">
    <property type="term" value="P:cell adhesion"/>
    <property type="evidence" value="ECO:0007669"/>
    <property type="project" value="UniProtKB-KW"/>
</dbReference>
<keyword evidence="2 12" id="KW-0812">Transmembrane</keyword>
<dbReference type="SMART" id="SM00408">
    <property type="entry name" value="IGc2"/>
    <property type="match status" value="5"/>
</dbReference>
<comment type="caution">
    <text evidence="16">The sequence shown here is derived from an EMBL/GenBank/DDBJ whole genome shotgun (WGS) entry which is preliminary data.</text>
</comment>
<dbReference type="InterPro" id="IPR051170">
    <property type="entry name" value="Neural/epithelial_adhesion"/>
</dbReference>
<dbReference type="InterPro" id="IPR003961">
    <property type="entry name" value="FN3_dom"/>
</dbReference>
<dbReference type="PRINTS" id="PR01838">
    <property type="entry name" value="NCAMFAMILY"/>
</dbReference>
<feature type="region of interest" description="Disordered" evidence="11">
    <location>
        <begin position="734"/>
        <end position="820"/>
    </location>
</feature>
<dbReference type="PROSITE" id="PS50835">
    <property type="entry name" value="IG_LIKE"/>
    <property type="match status" value="5"/>
</dbReference>
<feature type="chain" id="PRO_5035863154" evidence="13">
    <location>
        <begin position="17"/>
        <end position="995"/>
    </location>
</feature>
<keyword evidence="8" id="KW-1015">Disulfide bond</keyword>
<keyword evidence="6 12" id="KW-1133">Transmembrane helix</keyword>
<dbReference type="CDD" id="cd00063">
    <property type="entry name" value="FN3"/>
    <property type="match status" value="3"/>
</dbReference>
<feature type="compositionally biased region" description="Acidic residues" evidence="11">
    <location>
        <begin position="358"/>
        <end position="372"/>
    </location>
</feature>
<evidence type="ECO:0000313" key="16">
    <source>
        <dbReference type="EMBL" id="CAD6188947.1"/>
    </source>
</evidence>
<dbReference type="InterPro" id="IPR003599">
    <property type="entry name" value="Ig_sub"/>
</dbReference>
<dbReference type="InterPro" id="IPR036179">
    <property type="entry name" value="Ig-like_dom_sf"/>
</dbReference>
<dbReference type="SMART" id="SM00060">
    <property type="entry name" value="FN3"/>
    <property type="match status" value="2"/>
</dbReference>
<feature type="signal peptide" evidence="13">
    <location>
        <begin position="1"/>
        <end position="16"/>
    </location>
</feature>
<dbReference type="InterPro" id="IPR013783">
    <property type="entry name" value="Ig-like_fold"/>
</dbReference>
<sequence>MRTLLLFCSILPYLSAWNLVITQHADQLLNRRSGDNFMVVCKVKDFDGAASDVKIDWHKDGKTIPRFGSTMTIERTYSSQLMINRPKVSDGGQYFCKADVNGEEQEISATVSFVEPPRFVDPQEEQHPEEGTRAEIVCKVEAAEGVEVFWQFNGATLDDSSARGYEFSDDKQTLIIPHFTAKKDDGEYKCNAAQFSSFETLKINVTGYARPTITVFDVPSGNRGFEGHNVELKCGAVGKPKPSYKWFFEDQEVLVEDSDKYKVEEGLLIIESLASDDAGTYKCVANNTVGQDERAFELSVYLRPKVETVAEVVKKDGEDVEIVCSYEGEGNLEVKFVHGTEEYTVKPEEPKELPREENDNDEDSEENNEEETTSASETSSEVETTTAEAEAGAEVSQEELELATDHAVPASEEKTEADENEDKDEAEETKRWKRFSDDVDSERVSVRQEDKKLILTIKRVTLEDAGPYRCLVSNEAGATNRSTALNIIHPPTLRHYSGPRVRSFDGNTITIFCDVSAVPAPVWKWFKDGSEVEANGASVQIDSHEGVSKVTLQNNEGENYGKYTCKADNEIGVFEKQIEVLHVVKPSPPTGIDCKKLIYPNYGRCSFEEGLYEEENSRPLHIEFLVSKVDDMGSDFDWKDALPVKVEFGNETTIPDLAPNTQYLVKARAVNEAGESEYTQETALETTDPWAPQAPSEVRMECSDTCTVSWTTPNDHGSPITGYRVTVQELENREEVKAASSEDQEEETEEENKSQEKEEKSSETISEEVAEHIHHAAQGHAAHTLDETTAEAEAKSQEVEETEEAEETTTTSAEAEEPTTIVEVEDDEDEIEKEETTPETATVVEEVMEKIHHAPLTAGNEKVLVGRPFVVEVGAGESQLELTHIKPHTIYRVAVAAINAVGQGEPLEIEHKTDDSPKAAVDGLPTHSILLAAGVGLFFLLLVIDFICYLTNRCGFIACVCLNCFGRSPSDRKNRDLEAGRGPESSRLLDNSASR</sequence>
<dbReference type="EMBL" id="CAJGYM010000009">
    <property type="protein sequence ID" value="CAD6188947.1"/>
    <property type="molecule type" value="Genomic_DNA"/>
</dbReference>
<dbReference type="InterPro" id="IPR009138">
    <property type="entry name" value="Neural_cell_adh"/>
</dbReference>